<gene>
    <name evidence="2" type="ORF">San01_09920</name>
</gene>
<name>A0A5J4LEF0_9ACTN</name>
<dbReference type="Proteomes" id="UP000325598">
    <property type="component" value="Unassembled WGS sequence"/>
</dbReference>
<feature type="region of interest" description="Disordered" evidence="1">
    <location>
        <begin position="83"/>
        <end position="111"/>
    </location>
</feature>
<evidence type="ECO:0000313" key="2">
    <source>
        <dbReference type="EMBL" id="GES28505.1"/>
    </source>
</evidence>
<feature type="region of interest" description="Disordered" evidence="1">
    <location>
        <begin position="189"/>
        <end position="209"/>
    </location>
</feature>
<evidence type="ECO:0000256" key="1">
    <source>
        <dbReference type="SAM" id="MobiDB-lite"/>
    </source>
</evidence>
<dbReference type="GeneID" id="96750935"/>
<feature type="region of interest" description="Disordered" evidence="1">
    <location>
        <begin position="1"/>
        <end position="62"/>
    </location>
</feature>
<feature type="compositionally biased region" description="Basic and acidic residues" evidence="1">
    <location>
        <begin position="8"/>
        <end position="26"/>
    </location>
</feature>
<reference evidence="2 3" key="1">
    <citation type="submission" date="2019-10" db="EMBL/GenBank/DDBJ databases">
        <title>Whole genome shotgun sequence of Streptomyces angustmyceticus NBRC 3934.</title>
        <authorList>
            <person name="Hosoyama A."/>
            <person name="Ichikawa N."/>
            <person name="Kimura A."/>
            <person name="Kitahashi Y."/>
            <person name="Komaki H."/>
            <person name="Uohara A."/>
        </authorList>
    </citation>
    <scope>NUCLEOTIDE SEQUENCE [LARGE SCALE GENOMIC DNA]</scope>
    <source>
        <strain evidence="2 3">NBRC 3934</strain>
    </source>
</reference>
<dbReference type="OrthoDB" id="3680722at2"/>
<dbReference type="AlphaFoldDB" id="A0A5J4LEF0"/>
<proteinExistence type="predicted"/>
<protein>
    <submittedName>
        <fullName evidence="2">Uncharacterized protein</fullName>
    </submittedName>
</protein>
<sequence length="372" mass="38043">MAGTDTPTRTDAEADTHTAPDTHSPTDADACSPTDAARPDGRRRAAATRPARPPRRPRGSSRAAGLCAAALALALPLAACSADGGGDGRAGGSRSPAAGPAPSPSATPTVDPAAYRRALTGALGPLDGALRAVDDAHDGGPLGKALDRAAARADTAADTLQSAAAPDAALAGNGRLVTALRALGQDLRSARGSGGRCATSPRVELRTARSPQSIKEAGRALAAVGYDVTLRLPRTERAEHRRLANGALVRDGSRVGLGRLTVRNGTAGDAVVTLTRGGRTAFSLYVRKGSEATVGNVNSGSYAVYFTTGEDWNGAKRSFTRGCSFEKFDDSATFRTVRVAGGTRYTVLTFTLNKVIGGNARTSTVPPDEFPS</sequence>
<comment type="caution">
    <text evidence="2">The sequence shown here is derived from an EMBL/GenBank/DDBJ whole genome shotgun (WGS) entry which is preliminary data.</text>
</comment>
<accession>A0A5J4LEF0</accession>
<dbReference type="RefSeq" id="WP_086716830.1">
    <property type="nucleotide sequence ID" value="NZ_BLAG01000005.1"/>
</dbReference>
<dbReference type="EMBL" id="BLAG01000005">
    <property type="protein sequence ID" value="GES28505.1"/>
    <property type="molecule type" value="Genomic_DNA"/>
</dbReference>
<keyword evidence="3" id="KW-1185">Reference proteome</keyword>
<evidence type="ECO:0000313" key="3">
    <source>
        <dbReference type="Proteomes" id="UP000325598"/>
    </source>
</evidence>
<organism evidence="2 3">
    <name type="scientific">Streptomyces angustmyceticus</name>
    <dbReference type="NCBI Taxonomy" id="285578"/>
    <lineage>
        <taxon>Bacteria</taxon>
        <taxon>Bacillati</taxon>
        <taxon>Actinomycetota</taxon>
        <taxon>Actinomycetes</taxon>
        <taxon>Kitasatosporales</taxon>
        <taxon>Streptomycetaceae</taxon>
        <taxon>Streptomyces</taxon>
    </lineage>
</organism>